<gene>
    <name evidence="1" type="ORF">GCK32_020911</name>
</gene>
<feature type="non-terminal residue" evidence="1">
    <location>
        <position position="51"/>
    </location>
</feature>
<reference evidence="1 2" key="1">
    <citation type="submission" date="2019-10" db="EMBL/GenBank/DDBJ databases">
        <title>Assembly and Annotation for the nematode Trichostrongylus colubriformis.</title>
        <authorList>
            <person name="Martin J."/>
        </authorList>
    </citation>
    <scope>NUCLEOTIDE SEQUENCE [LARGE SCALE GENOMIC DNA]</scope>
    <source>
        <strain evidence="1">G859</strain>
        <tissue evidence="1">Whole worm</tissue>
    </source>
</reference>
<dbReference type="InterPro" id="IPR013783">
    <property type="entry name" value="Ig-like_fold"/>
</dbReference>
<accession>A0AAN8FTX8</accession>
<sequence>MNDMDEYRCEASNEYGDVWSDVTLTVRQKPQEAPSFTKTLVEVSVVEGETA</sequence>
<dbReference type="Gene3D" id="2.60.40.10">
    <property type="entry name" value="Immunoglobulins"/>
    <property type="match status" value="1"/>
</dbReference>
<dbReference type="SUPFAM" id="SSF48726">
    <property type="entry name" value="Immunoglobulin"/>
    <property type="match status" value="1"/>
</dbReference>
<evidence type="ECO:0000313" key="1">
    <source>
        <dbReference type="EMBL" id="KAK5985961.1"/>
    </source>
</evidence>
<organism evidence="1 2">
    <name type="scientific">Trichostrongylus colubriformis</name>
    <name type="common">Black scour worm</name>
    <dbReference type="NCBI Taxonomy" id="6319"/>
    <lineage>
        <taxon>Eukaryota</taxon>
        <taxon>Metazoa</taxon>
        <taxon>Ecdysozoa</taxon>
        <taxon>Nematoda</taxon>
        <taxon>Chromadorea</taxon>
        <taxon>Rhabditida</taxon>
        <taxon>Rhabditina</taxon>
        <taxon>Rhabditomorpha</taxon>
        <taxon>Strongyloidea</taxon>
        <taxon>Trichostrongylidae</taxon>
        <taxon>Trichostrongylus</taxon>
    </lineage>
</organism>
<evidence type="ECO:0000313" key="2">
    <source>
        <dbReference type="Proteomes" id="UP001331761"/>
    </source>
</evidence>
<proteinExistence type="predicted"/>
<protein>
    <recommendedName>
        <fullName evidence="3">Immunoglobulin I-set domain-containing protein</fullName>
    </recommendedName>
</protein>
<dbReference type="AlphaFoldDB" id="A0AAN8FTX8"/>
<evidence type="ECO:0008006" key="3">
    <source>
        <dbReference type="Google" id="ProtNLM"/>
    </source>
</evidence>
<keyword evidence="2" id="KW-1185">Reference proteome</keyword>
<dbReference type="InterPro" id="IPR036179">
    <property type="entry name" value="Ig-like_dom_sf"/>
</dbReference>
<dbReference type="EMBL" id="WIXE01001139">
    <property type="protein sequence ID" value="KAK5985961.1"/>
    <property type="molecule type" value="Genomic_DNA"/>
</dbReference>
<name>A0AAN8FTX8_TRICO</name>
<comment type="caution">
    <text evidence="1">The sequence shown here is derived from an EMBL/GenBank/DDBJ whole genome shotgun (WGS) entry which is preliminary data.</text>
</comment>
<dbReference type="Proteomes" id="UP001331761">
    <property type="component" value="Unassembled WGS sequence"/>
</dbReference>